<evidence type="ECO:0000313" key="9">
    <source>
        <dbReference type="EMBL" id="CCO16322.1"/>
    </source>
</evidence>
<dbReference type="GO" id="GO:0017004">
    <property type="term" value="P:cytochrome complex assembly"/>
    <property type="evidence" value="ECO:0007669"/>
    <property type="project" value="UniProtKB-KW"/>
</dbReference>
<evidence type="ECO:0000256" key="6">
    <source>
        <dbReference type="SAM" id="MobiDB-lite"/>
    </source>
</evidence>
<feature type="transmembrane region" description="Helical" evidence="7">
    <location>
        <begin position="383"/>
        <end position="402"/>
    </location>
</feature>
<feature type="transmembrane region" description="Helical" evidence="7">
    <location>
        <begin position="178"/>
        <end position="197"/>
    </location>
</feature>
<evidence type="ECO:0000256" key="2">
    <source>
        <dbReference type="ARBA" id="ARBA00022692"/>
    </source>
</evidence>
<organism evidence="9 10">
    <name type="scientific">Bathycoccus prasinos</name>
    <dbReference type="NCBI Taxonomy" id="41875"/>
    <lineage>
        <taxon>Eukaryota</taxon>
        <taxon>Viridiplantae</taxon>
        <taxon>Chlorophyta</taxon>
        <taxon>Mamiellophyceae</taxon>
        <taxon>Mamiellales</taxon>
        <taxon>Bathycoccaceae</taxon>
        <taxon>Bathycoccus</taxon>
    </lineage>
</organism>
<dbReference type="STRING" id="41875.K8EE05"/>
<dbReference type="OrthoDB" id="1640at2759"/>
<evidence type="ECO:0000313" key="10">
    <source>
        <dbReference type="Proteomes" id="UP000198341"/>
    </source>
</evidence>
<dbReference type="RefSeq" id="XP_007513797.1">
    <property type="nucleotide sequence ID" value="XM_007513735.1"/>
</dbReference>
<protein>
    <submittedName>
        <fullName evidence="9">Cytochrome c biogenesis protein</fullName>
    </submittedName>
</protein>
<dbReference type="GO" id="GO:0005886">
    <property type="term" value="C:plasma membrane"/>
    <property type="evidence" value="ECO:0007669"/>
    <property type="project" value="TreeGrafter"/>
</dbReference>
<name>K8EE05_9CHLO</name>
<dbReference type="GO" id="GO:0020037">
    <property type="term" value="F:heme binding"/>
    <property type="evidence" value="ECO:0007669"/>
    <property type="project" value="InterPro"/>
</dbReference>
<evidence type="ECO:0000256" key="5">
    <source>
        <dbReference type="ARBA" id="ARBA00023136"/>
    </source>
</evidence>
<feature type="region of interest" description="Disordered" evidence="6">
    <location>
        <begin position="310"/>
        <end position="335"/>
    </location>
</feature>
<dbReference type="EMBL" id="FO082275">
    <property type="protein sequence ID" value="CCO16322.1"/>
    <property type="molecule type" value="Genomic_DNA"/>
</dbReference>
<dbReference type="eggNOG" id="ENOG502QU0T">
    <property type="taxonomic scope" value="Eukaryota"/>
</dbReference>
<dbReference type="Proteomes" id="UP000198341">
    <property type="component" value="Chromosome 4"/>
</dbReference>
<keyword evidence="3" id="KW-0201">Cytochrome c-type biogenesis</keyword>
<dbReference type="AlphaFoldDB" id="K8EE05"/>
<dbReference type="InterPro" id="IPR002541">
    <property type="entry name" value="Cyt_c_assembly"/>
</dbReference>
<dbReference type="Pfam" id="PF01578">
    <property type="entry name" value="Cytochrom_C_asm"/>
    <property type="match status" value="1"/>
</dbReference>
<evidence type="ECO:0000256" key="7">
    <source>
        <dbReference type="SAM" id="Phobius"/>
    </source>
</evidence>
<dbReference type="KEGG" id="bpg:Bathy04g04690"/>
<dbReference type="InterPro" id="IPR045062">
    <property type="entry name" value="Cyt_c_biogenesis_CcsA/CcmC"/>
</dbReference>
<dbReference type="GeneID" id="19016495"/>
<gene>
    <name evidence="9" type="ORF">Bathy04g04690</name>
</gene>
<feature type="transmembrane region" description="Helical" evidence="7">
    <location>
        <begin position="217"/>
        <end position="243"/>
    </location>
</feature>
<feature type="transmembrane region" description="Helical" evidence="7">
    <location>
        <begin position="414"/>
        <end position="440"/>
    </location>
</feature>
<keyword evidence="4 7" id="KW-1133">Transmembrane helix</keyword>
<comment type="subcellular location">
    <subcellularLocation>
        <location evidence="1">Membrane</location>
        <topology evidence="1">Multi-pass membrane protein</topology>
    </subcellularLocation>
</comment>
<evidence type="ECO:0000256" key="3">
    <source>
        <dbReference type="ARBA" id="ARBA00022748"/>
    </source>
</evidence>
<dbReference type="PANTHER" id="PTHR30071:SF1">
    <property type="entry name" value="CYTOCHROME B_B6 PROTEIN-RELATED"/>
    <property type="match status" value="1"/>
</dbReference>
<keyword evidence="5 7" id="KW-0472">Membrane</keyword>
<proteinExistence type="inferred from homology"/>
<dbReference type="HAMAP" id="MF_01391">
    <property type="entry name" value="CytC_CcsA"/>
    <property type="match status" value="1"/>
</dbReference>
<evidence type="ECO:0000259" key="8">
    <source>
        <dbReference type="Pfam" id="PF01578"/>
    </source>
</evidence>
<dbReference type="PANTHER" id="PTHR30071">
    <property type="entry name" value="HEME EXPORTER PROTEIN C"/>
    <property type="match status" value="1"/>
</dbReference>
<accession>K8EE05</accession>
<dbReference type="InterPro" id="IPR017562">
    <property type="entry name" value="Cyt_c_biogenesis_CcsA"/>
</dbReference>
<reference evidence="9 10" key="1">
    <citation type="submission" date="2011-10" db="EMBL/GenBank/DDBJ databases">
        <authorList>
            <person name="Genoscope - CEA"/>
        </authorList>
    </citation>
    <scope>NUCLEOTIDE SEQUENCE [LARGE SCALE GENOMIC DNA]</scope>
    <source>
        <strain evidence="9 10">RCC 1105</strain>
    </source>
</reference>
<feature type="domain" description="Cytochrome c assembly protein" evidence="8">
    <location>
        <begin position="150"/>
        <end position="435"/>
    </location>
</feature>
<evidence type="ECO:0000256" key="1">
    <source>
        <dbReference type="ARBA" id="ARBA00004141"/>
    </source>
</evidence>
<feature type="transmembrane region" description="Helical" evidence="7">
    <location>
        <begin position="347"/>
        <end position="368"/>
    </location>
</feature>
<evidence type="ECO:0000256" key="4">
    <source>
        <dbReference type="ARBA" id="ARBA00022989"/>
    </source>
</evidence>
<keyword evidence="2 7" id="KW-0812">Transmembrane</keyword>
<sequence>MATQTATFIRIFSARRGGGKKQTTTTNKTTTFSRSSCNKTRTSVTTTKLKRKRKTCATNALFGGELTNLDLNDVTTLCANGAFLSLFVASTVYGTKAVFFPDKDEDEKKEDKHKDKEVKVNVERTALQLSNVALIFALASRWAESGHFPLSNMYESLLFLAWGTTATAIYVNSNSKVFGALVSPVALFTVAGATLGLPKELQRASALVPALKSNWLMMHVSVMMMSYATLLAGSLACMGFLALELGKDNETVGKLTEKMEKAMFKDNNDNNNNSNEDEDEMLVVATSRQRSNRPKIDSKTGEQVAYAMESSSSSTTAAMNPPQSPSSSSSSLPVGARTQTELDNLSYRCLGLGFVLLTAGLISGAVWANEAWGSYWSWDPKETWALVTWFTYATYLHSRLVAEKPKDESAKIGAFGFIVVWICYVGVNLFGTGLHSYGWFASR</sequence>
<dbReference type="NCBIfam" id="TIGR03144">
    <property type="entry name" value="cytochr_II_ccsB"/>
    <property type="match status" value="1"/>
</dbReference>
<keyword evidence="10" id="KW-1185">Reference proteome</keyword>